<evidence type="ECO:0000256" key="4">
    <source>
        <dbReference type="ARBA" id="ARBA00023163"/>
    </source>
</evidence>
<dbReference type="GO" id="GO:0016987">
    <property type="term" value="F:sigma factor activity"/>
    <property type="evidence" value="ECO:0007669"/>
    <property type="project" value="UniProtKB-KW"/>
</dbReference>
<dbReference type="InterPro" id="IPR039425">
    <property type="entry name" value="RNA_pol_sigma-70-like"/>
</dbReference>
<comment type="caution">
    <text evidence="7">The sequence shown here is derived from an EMBL/GenBank/DDBJ whole genome shotgun (WGS) entry which is preliminary data.</text>
</comment>
<dbReference type="InterPro" id="IPR013324">
    <property type="entry name" value="RNA_pol_sigma_r3/r4-like"/>
</dbReference>
<dbReference type="GO" id="GO:0003677">
    <property type="term" value="F:DNA binding"/>
    <property type="evidence" value="ECO:0007669"/>
    <property type="project" value="InterPro"/>
</dbReference>
<keyword evidence="3" id="KW-0731">Sigma factor</keyword>
<evidence type="ECO:0000256" key="2">
    <source>
        <dbReference type="ARBA" id="ARBA00023015"/>
    </source>
</evidence>
<dbReference type="Pfam" id="PF04542">
    <property type="entry name" value="Sigma70_r2"/>
    <property type="match status" value="1"/>
</dbReference>
<dbReference type="SUPFAM" id="SSF88946">
    <property type="entry name" value="Sigma2 domain of RNA polymerase sigma factors"/>
    <property type="match status" value="1"/>
</dbReference>
<comment type="similarity">
    <text evidence="1">Belongs to the sigma-70 factor family. ECF subfamily.</text>
</comment>
<dbReference type="InterPro" id="IPR036388">
    <property type="entry name" value="WH-like_DNA-bd_sf"/>
</dbReference>
<reference evidence="7 8" key="1">
    <citation type="submission" date="2017-08" db="EMBL/GenBank/DDBJ databases">
        <title>Infants hospitalized years apart are colonized by the same room-sourced microbial strains.</title>
        <authorList>
            <person name="Brooks B."/>
            <person name="Olm M.R."/>
            <person name="Firek B.A."/>
            <person name="Baker R."/>
            <person name="Thomas B.C."/>
            <person name="Morowitz M.J."/>
            <person name="Banfield J.F."/>
        </authorList>
    </citation>
    <scope>NUCLEOTIDE SEQUENCE [LARGE SCALE GENOMIC DNA]</scope>
    <source>
        <strain evidence="7">S2_003_000_R2_14</strain>
    </source>
</reference>
<evidence type="ECO:0000256" key="3">
    <source>
        <dbReference type="ARBA" id="ARBA00023082"/>
    </source>
</evidence>
<dbReference type="Pfam" id="PF08281">
    <property type="entry name" value="Sigma70_r4_2"/>
    <property type="match status" value="1"/>
</dbReference>
<accession>A0A2W5T3T6</accession>
<gene>
    <name evidence="7" type="ORF">DI536_26995</name>
</gene>
<dbReference type="PANTHER" id="PTHR43133">
    <property type="entry name" value="RNA POLYMERASE ECF-TYPE SIGMA FACTO"/>
    <property type="match status" value="1"/>
</dbReference>
<proteinExistence type="inferred from homology"/>
<feature type="domain" description="RNA polymerase sigma factor 70 region 4 type 2" evidence="6">
    <location>
        <begin position="136"/>
        <end position="185"/>
    </location>
</feature>
<dbReference type="InterPro" id="IPR014284">
    <property type="entry name" value="RNA_pol_sigma-70_dom"/>
</dbReference>
<name>A0A2W5T3T6_9BACT</name>
<dbReference type="Proteomes" id="UP000249061">
    <property type="component" value="Unassembled WGS sequence"/>
</dbReference>
<dbReference type="SUPFAM" id="SSF88659">
    <property type="entry name" value="Sigma3 and sigma4 domains of RNA polymerase sigma factors"/>
    <property type="match status" value="1"/>
</dbReference>
<dbReference type="GO" id="GO:0006352">
    <property type="term" value="P:DNA-templated transcription initiation"/>
    <property type="evidence" value="ECO:0007669"/>
    <property type="project" value="InterPro"/>
</dbReference>
<evidence type="ECO:0000313" key="7">
    <source>
        <dbReference type="EMBL" id="PZR07523.1"/>
    </source>
</evidence>
<dbReference type="InterPro" id="IPR007627">
    <property type="entry name" value="RNA_pol_sigma70_r2"/>
</dbReference>
<dbReference type="Gene3D" id="1.10.10.10">
    <property type="entry name" value="Winged helix-like DNA-binding domain superfamily/Winged helix DNA-binding domain"/>
    <property type="match status" value="1"/>
</dbReference>
<sequence>MDSGRSHLQLVPHDDDGALVAAVRGGDRRSADALVRRAGPRAKAAIRRLLRRATPDDADLLQLVLIELVTSIDSFRGDCSLNTWVDRIAAHVVYKRLRRRSLEARLFEGLGEEGHDVAGAQSAERASVTSNLVARVRSRLAELDQDKVTAWLMFDVHGLSLEELAHALEITPVAAQSRVSRARKEVRACLERDPELAQAMSQWEVPS</sequence>
<keyword evidence="4" id="KW-0804">Transcription</keyword>
<dbReference type="EMBL" id="QFQP01000030">
    <property type="protein sequence ID" value="PZR07523.1"/>
    <property type="molecule type" value="Genomic_DNA"/>
</dbReference>
<evidence type="ECO:0000256" key="1">
    <source>
        <dbReference type="ARBA" id="ARBA00010641"/>
    </source>
</evidence>
<dbReference type="InterPro" id="IPR013325">
    <property type="entry name" value="RNA_pol_sigma_r2"/>
</dbReference>
<dbReference type="Gene3D" id="1.10.1740.10">
    <property type="match status" value="1"/>
</dbReference>
<evidence type="ECO:0000259" key="5">
    <source>
        <dbReference type="Pfam" id="PF04542"/>
    </source>
</evidence>
<protein>
    <submittedName>
        <fullName evidence="7">Uncharacterized protein</fullName>
    </submittedName>
</protein>
<dbReference type="PANTHER" id="PTHR43133:SF51">
    <property type="entry name" value="RNA POLYMERASE SIGMA FACTOR"/>
    <property type="match status" value="1"/>
</dbReference>
<feature type="domain" description="RNA polymerase sigma-70 region 2" evidence="5">
    <location>
        <begin position="34"/>
        <end position="101"/>
    </location>
</feature>
<evidence type="ECO:0000313" key="8">
    <source>
        <dbReference type="Proteomes" id="UP000249061"/>
    </source>
</evidence>
<dbReference type="NCBIfam" id="TIGR02937">
    <property type="entry name" value="sigma70-ECF"/>
    <property type="match status" value="1"/>
</dbReference>
<dbReference type="InterPro" id="IPR013249">
    <property type="entry name" value="RNA_pol_sigma70_r4_t2"/>
</dbReference>
<dbReference type="AlphaFoldDB" id="A0A2W5T3T6"/>
<keyword evidence="2" id="KW-0805">Transcription regulation</keyword>
<organism evidence="7 8">
    <name type="scientific">Archangium gephyra</name>
    <dbReference type="NCBI Taxonomy" id="48"/>
    <lineage>
        <taxon>Bacteria</taxon>
        <taxon>Pseudomonadati</taxon>
        <taxon>Myxococcota</taxon>
        <taxon>Myxococcia</taxon>
        <taxon>Myxococcales</taxon>
        <taxon>Cystobacterineae</taxon>
        <taxon>Archangiaceae</taxon>
        <taxon>Archangium</taxon>
    </lineage>
</organism>
<evidence type="ECO:0000259" key="6">
    <source>
        <dbReference type="Pfam" id="PF08281"/>
    </source>
</evidence>